<dbReference type="STRING" id="6239.Y52E8A.4a.1"/>
<evidence type="ECO:0000256" key="6">
    <source>
        <dbReference type="SAM" id="Phobius"/>
    </source>
</evidence>
<evidence type="ECO:0000313" key="9">
    <source>
        <dbReference type="WormBase" id="Y52E8A.4a"/>
    </source>
</evidence>
<dbReference type="OMA" id="QGKEHIP"/>
<dbReference type="AlphaFoldDB" id="A0A0K3AR66"/>
<reference evidence="7 8" key="1">
    <citation type="journal article" date="1998" name="Science">
        <title>Genome sequence of the nematode C. elegans: a platform for investigating biology.</title>
        <authorList>
            <consortium name="The C. elegans sequencing consortium"/>
            <person name="Sulson J.E."/>
            <person name="Waterston R."/>
        </authorList>
    </citation>
    <scope>NUCLEOTIDE SEQUENCE [LARGE SCALE GENOMIC DNA]</scope>
    <source>
        <strain evidence="7 8">Bristol N2</strain>
    </source>
</reference>
<evidence type="ECO:0000256" key="5">
    <source>
        <dbReference type="ARBA" id="ARBA00023136"/>
    </source>
</evidence>
<keyword evidence="5 6" id="KW-0472">Membrane</keyword>
<feature type="transmembrane region" description="Helical" evidence="6">
    <location>
        <begin position="81"/>
        <end position="97"/>
    </location>
</feature>
<gene>
    <name evidence="7 9" type="primary">plep-1</name>
    <name evidence="7" type="ORF">CELE_Y52E8A.4</name>
    <name evidence="9" type="ORF">Y52E8A.4</name>
</gene>
<keyword evidence="8" id="KW-1185">Reference proteome</keyword>
<dbReference type="InterPro" id="IPR051617">
    <property type="entry name" value="UNC-93-like_regulator"/>
</dbReference>
<evidence type="ECO:0000313" key="7">
    <source>
        <dbReference type="EMBL" id="CTQ86544.1"/>
    </source>
</evidence>
<dbReference type="KEGG" id="cel:CELE_Y52E8A.4"/>
<evidence type="ECO:0000313" key="8">
    <source>
        <dbReference type="Proteomes" id="UP000001940"/>
    </source>
</evidence>
<dbReference type="eggNOG" id="KOG3098">
    <property type="taxonomic scope" value="Eukaryota"/>
</dbReference>
<dbReference type="Proteomes" id="UP000001940">
    <property type="component" value="Chromosome II"/>
</dbReference>
<organism evidence="7 8">
    <name type="scientific">Caenorhabditis elegans</name>
    <dbReference type="NCBI Taxonomy" id="6239"/>
    <lineage>
        <taxon>Eukaryota</taxon>
        <taxon>Metazoa</taxon>
        <taxon>Ecdysozoa</taxon>
        <taxon>Nematoda</taxon>
        <taxon>Chromadorea</taxon>
        <taxon>Rhabditida</taxon>
        <taxon>Rhabditina</taxon>
        <taxon>Rhabditomorpha</taxon>
        <taxon>Rhabditoidea</taxon>
        <taxon>Rhabditidae</taxon>
        <taxon>Peloderinae</taxon>
        <taxon>Caenorhabditis</taxon>
    </lineage>
</organism>
<dbReference type="EMBL" id="BX284602">
    <property type="protein sequence ID" value="CTQ86544.1"/>
    <property type="molecule type" value="Genomic_DNA"/>
</dbReference>
<dbReference type="ExpressionAtlas" id="A0A0K3AR66">
    <property type="expression patterns" value="baseline and differential"/>
</dbReference>
<name>A0A0K3AR66_CAEEL</name>
<sequence length="456" mass="50308">MCGISRETVNMLRVSTSFLILFSAVLSHEFIAEPLFHGLSEANIGGIQARDGYLMLCILYFTNTVSCFFAPFVVSRISGKWAMVLGMVAAFCMQAAYMFPNRYILMVTSALGGAGATLLWVGQGQYITENISEANREKNTSIQWGFYKMSLIFGGVFFFFYFQNSSIDAIVANGQMQIFFIVFMTFTVLSIINSIFLPQSQVSQNQAILPFCETFVNSFKLLKTPRMFCFTIFFFYTGLIRSFWISIYPACIKFTSQLSTNTTAILTIGMIVTGCGQVIGSLSVAVIGNKIRKFGQHTLILCALILHIFLCVMISLTFPNDAPLGHTDKNGPVFGASVLSAMTISALLGFGDAILQTQVYSYIAKYYQNESSTVFSIFRFSSGIASTLLFFAAQYFHLMHHLILIAIFAVLSGLAVLRFQKSSAAVSEKQKAPITVIPTGKLGSLRSHSISPQPLV</sequence>
<dbReference type="WormBase" id="Y52E8A.4a">
    <property type="protein sequence ID" value="CE50797"/>
    <property type="gene ID" value="WBGene00021797"/>
    <property type="gene designation" value="plep-1"/>
</dbReference>
<feature type="transmembrane region" description="Helical" evidence="6">
    <location>
        <begin position="299"/>
        <end position="318"/>
    </location>
</feature>
<feature type="transmembrane region" description="Helical" evidence="6">
    <location>
        <begin position="12"/>
        <end position="32"/>
    </location>
</feature>
<dbReference type="GO" id="GO:0016020">
    <property type="term" value="C:membrane"/>
    <property type="evidence" value="ECO:0007669"/>
    <property type="project" value="UniProtKB-SubCell"/>
</dbReference>
<proteinExistence type="inferred from homology"/>
<dbReference type="CTD" id="190188"/>
<dbReference type="Bgee" id="WBGene00021797">
    <property type="expression patterns" value="Expressed in adult organism and 1 other cell type or tissue"/>
</dbReference>
<dbReference type="SMR" id="A0A0K3AR66"/>
<dbReference type="Pfam" id="PF05978">
    <property type="entry name" value="UNC-93"/>
    <property type="match status" value="1"/>
</dbReference>
<dbReference type="FunCoup" id="A0A0K3AR66">
    <property type="interactions" value="5"/>
</dbReference>
<evidence type="ECO:0000256" key="3">
    <source>
        <dbReference type="ARBA" id="ARBA00022692"/>
    </source>
</evidence>
<feature type="transmembrane region" description="Helical" evidence="6">
    <location>
        <begin position="264"/>
        <end position="287"/>
    </location>
</feature>
<feature type="transmembrane region" description="Helical" evidence="6">
    <location>
        <begin position="52"/>
        <end position="74"/>
    </location>
</feature>
<dbReference type="AGR" id="WB:WBGene00021797"/>
<evidence type="ECO:0000256" key="4">
    <source>
        <dbReference type="ARBA" id="ARBA00022989"/>
    </source>
</evidence>
<dbReference type="PANTHER" id="PTHR23294">
    <property type="entry name" value="ET TRANSLATION PRODUCT-RELATED"/>
    <property type="match status" value="1"/>
</dbReference>
<dbReference type="OrthoDB" id="196103at2759"/>
<dbReference type="InterPro" id="IPR010291">
    <property type="entry name" value="Ion_channel_UNC-93"/>
</dbReference>
<feature type="transmembrane region" description="Helical" evidence="6">
    <location>
        <begin position="142"/>
        <end position="162"/>
    </location>
</feature>
<dbReference type="SUPFAM" id="SSF103473">
    <property type="entry name" value="MFS general substrate transporter"/>
    <property type="match status" value="1"/>
</dbReference>
<dbReference type="RefSeq" id="NP_001300605.1">
    <property type="nucleotide sequence ID" value="NM_001313676.4"/>
</dbReference>
<dbReference type="InParanoid" id="A0A0K3AR66"/>
<evidence type="ECO:0000256" key="2">
    <source>
        <dbReference type="ARBA" id="ARBA00009172"/>
    </source>
</evidence>
<dbReference type="Gene3D" id="1.20.1250.20">
    <property type="entry name" value="MFS general substrate transporter like domains"/>
    <property type="match status" value="2"/>
</dbReference>
<keyword evidence="4 6" id="KW-1133">Transmembrane helix</keyword>
<dbReference type="InterPro" id="IPR036259">
    <property type="entry name" value="MFS_trans_sf"/>
</dbReference>
<feature type="transmembrane region" description="Helical" evidence="6">
    <location>
        <begin position="333"/>
        <end position="355"/>
    </location>
</feature>
<keyword evidence="3 6" id="KW-0812">Transmembrane</keyword>
<feature type="transmembrane region" description="Helical" evidence="6">
    <location>
        <begin position="402"/>
        <end position="419"/>
    </location>
</feature>
<dbReference type="PANTHER" id="PTHR23294:SF13">
    <property type="entry name" value="MFS TRANSPORTER-RELATED"/>
    <property type="match status" value="1"/>
</dbReference>
<dbReference type="PaxDb" id="6239-Y52E8A.4"/>
<comment type="subcellular location">
    <subcellularLocation>
        <location evidence="1">Membrane</location>
        <topology evidence="1">Multi-pass membrane protein</topology>
    </subcellularLocation>
</comment>
<feature type="transmembrane region" description="Helical" evidence="6">
    <location>
        <begin position="174"/>
        <end position="196"/>
    </location>
</feature>
<feature type="transmembrane region" description="Helical" evidence="6">
    <location>
        <begin position="103"/>
        <end position="121"/>
    </location>
</feature>
<dbReference type="GeneID" id="190188"/>
<protein>
    <submittedName>
        <fullName evidence="7">UNC93-like protein MFSD11</fullName>
    </submittedName>
</protein>
<feature type="transmembrane region" description="Helical" evidence="6">
    <location>
        <begin position="227"/>
        <end position="244"/>
    </location>
</feature>
<comment type="similarity">
    <text evidence="2">Belongs to the unc-93 family.</text>
</comment>
<feature type="transmembrane region" description="Helical" evidence="6">
    <location>
        <begin position="376"/>
        <end position="396"/>
    </location>
</feature>
<evidence type="ECO:0000256" key="1">
    <source>
        <dbReference type="ARBA" id="ARBA00004141"/>
    </source>
</evidence>
<accession>A0A0K3AR66</accession>